<protein>
    <submittedName>
        <fullName evidence="1">Uncharacterized protein</fullName>
    </submittedName>
</protein>
<accession>A0A0A5HNS2</accession>
<organism evidence="1 2">
    <name type="scientific">Pontibacillus litoralis JSM 072002</name>
    <dbReference type="NCBI Taxonomy" id="1385512"/>
    <lineage>
        <taxon>Bacteria</taxon>
        <taxon>Bacillati</taxon>
        <taxon>Bacillota</taxon>
        <taxon>Bacilli</taxon>
        <taxon>Bacillales</taxon>
        <taxon>Bacillaceae</taxon>
        <taxon>Pontibacillus</taxon>
    </lineage>
</organism>
<sequence>MSAKSAPYGRKLLQGGSFNMSNVLEEELD</sequence>
<name>A0A0A5HNS2_9BACI</name>
<comment type="caution">
    <text evidence="1">The sequence shown here is derived from an EMBL/GenBank/DDBJ whole genome shotgun (WGS) entry which is preliminary data.</text>
</comment>
<proteinExistence type="predicted"/>
<dbReference type="EMBL" id="AVPG01000024">
    <property type="protein sequence ID" value="KGX85287.1"/>
    <property type="molecule type" value="Genomic_DNA"/>
</dbReference>
<evidence type="ECO:0000313" key="1">
    <source>
        <dbReference type="EMBL" id="KGX85287.1"/>
    </source>
</evidence>
<reference evidence="1 2" key="1">
    <citation type="submission" date="2013-08" db="EMBL/GenBank/DDBJ databases">
        <authorList>
            <person name="Huang J."/>
            <person name="Wang G."/>
        </authorList>
    </citation>
    <scope>NUCLEOTIDE SEQUENCE [LARGE SCALE GENOMIC DNA]</scope>
    <source>
        <strain evidence="1 2">JSM 072002</strain>
    </source>
</reference>
<keyword evidence="2" id="KW-1185">Reference proteome</keyword>
<dbReference type="Proteomes" id="UP000030401">
    <property type="component" value="Unassembled WGS sequence"/>
</dbReference>
<dbReference type="STRING" id="1385512.N784_09610"/>
<gene>
    <name evidence="1" type="ORF">N784_09610</name>
</gene>
<dbReference type="AlphaFoldDB" id="A0A0A5HNS2"/>
<evidence type="ECO:0000313" key="2">
    <source>
        <dbReference type="Proteomes" id="UP000030401"/>
    </source>
</evidence>